<feature type="transmembrane region" description="Helical" evidence="8">
    <location>
        <begin position="130"/>
        <end position="150"/>
    </location>
</feature>
<dbReference type="GO" id="GO:0006506">
    <property type="term" value="P:GPI anchor biosynthetic process"/>
    <property type="evidence" value="ECO:0007669"/>
    <property type="project" value="UniProtKB-UniPathway"/>
</dbReference>
<comment type="subcellular location">
    <subcellularLocation>
        <location evidence="8">Endoplasmic reticulum membrane</location>
        <topology evidence="8">Multi-pass membrane protein</topology>
    </subcellularLocation>
    <subcellularLocation>
        <location evidence="1">Membrane</location>
        <topology evidence="1">Multi-pass membrane protein</topology>
    </subcellularLocation>
</comment>
<evidence type="ECO:0000256" key="9">
    <source>
        <dbReference type="SAM" id="MobiDB-lite"/>
    </source>
</evidence>
<feature type="transmembrane region" description="Helical" evidence="8">
    <location>
        <begin position="507"/>
        <end position="525"/>
    </location>
</feature>
<keyword evidence="8" id="KW-0256">Endoplasmic reticulum</keyword>
<proteinExistence type="inferred from homology"/>
<gene>
    <name evidence="10" type="ORF">HYPSUDRAFT_1088940</name>
</gene>
<keyword evidence="5 8" id="KW-0812">Transmembrane</keyword>
<dbReference type="OrthoDB" id="15270at2759"/>
<evidence type="ECO:0000256" key="2">
    <source>
        <dbReference type="ARBA" id="ARBA00004687"/>
    </source>
</evidence>
<accession>A0A0D2PN79</accession>
<dbReference type="GO" id="GO:0005789">
    <property type="term" value="C:endoplasmic reticulum membrane"/>
    <property type="evidence" value="ECO:0007669"/>
    <property type="project" value="UniProtKB-SubCell"/>
</dbReference>
<dbReference type="OMA" id="GLYVMQP"/>
<evidence type="ECO:0000313" key="10">
    <source>
        <dbReference type="EMBL" id="KJA21340.1"/>
    </source>
</evidence>
<evidence type="ECO:0000256" key="6">
    <source>
        <dbReference type="ARBA" id="ARBA00022989"/>
    </source>
</evidence>
<feature type="transmembrane region" description="Helical" evidence="8">
    <location>
        <begin position="170"/>
        <end position="188"/>
    </location>
</feature>
<dbReference type="PANTHER" id="PTHR20661">
    <property type="entry name" value="PHOSPHATIDYLINOSITOL-GLYCAN BIOSYNTHESIS CLASS W PROTEIN"/>
    <property type="match status" value="1"/>
</dbReference>
<name>A0A0D2PN79_HYPSF</name>
<evidence type="ECO:0000313" key="11">
    <source>
        <dbReference type="Proteomes" id="UP000054270"/>
    </source>
</evidence>
<evidence type="ECO:0000256" key="4">
    <source>
        <dbReference type="ARBA" id="ARBA00022502"/>
    </source>
</evidence>
<dbReference type="Proteomes" id="UP000054270">
    <property type="component" value="Unassembled WGS sequence"/>
</dbReference>
<evidence type="ECO:0000256" key="8">
    <source>
        <dbReference type="RuleBase" id="RU280819"/>
    </source>
</evidence>
<reference evidence="11" key="1">
    <citation type="submission" date="2014-04" db="EMBL/GenBank/DDBJ databases">
        <title>Evolutionary Origins and Diversification of the Mycorrhizal Mutualists.</title>
        <authorList>
            <consortium name="DOE Joint Genome Institute"/>
            <consortium name="Mycorrhizal Genomics Consortium"/>
            <person name="Kohler A."/>
            <person name="Kuo A."/>
            <person name="Nagy L.G."/>
            <person name="Floudas D."/>
            <person name="Copeland A."/>
            <person name="Barry K.W."/>
            <person name="Cichocki N."/>
            <person name="Veneault-Fourrey C."/>
            <person name="LaButti K."/>
            <person name="Lindquist E.A."/>
            <person name="Lipzen A."/>
            <person name="Lundell T."/>
            <person name="Morin E."/>
            <person name="Murat C."/>
            <person name="Riley R."/>
            <person name="Ohm R."/>
            <person name="Sun H."/>
            <person name="Tunlid A."/>
            <person name="Henrissat B."/>
            <person name="Grigoriev I.V."/>
            <person name="Hibbett D.S."/>
            <person name="Martin F."/>
        </authorList>
    </citation>
    <scope>NUCLEOTIDE SEQUENCE [LARGE SCALE GENOMIC DNA]</scope>
    <source>
        <strain evidence="11">FD-334 SS-4</strain>
    </source>
</reference>
<feature type="transmembrane region" description="Helical" evidence="8">
    <location>
        <begin position="373"/>
        <end position="391"/>
    </location>
</feature>
<feature type="transmembrane region" description="Helical" evidence="8">
    <location>
        <begin position="237"/>
        <end position="255"/>
    </location>
</feature>
<keyword evidence="6 8" id="KW-1133">Transmembrane helix</keyword>
<feature type="transmembrane region" description="Helical" evidence="8">
    <location>
        <begin position="260"/>
        <end position="284"/>
    </location>
</feature>
<keyword evidence="8" id="KW-0808">Transferase</keyword>
<protein>
    <recommendedName>
        <fullName evidence="8">GPI-anchored wall transfer protein</fullName>
        <ecNumber evidence="8">2.3.-.-</ecNumber>
    </recommendedName>
</protein>
<dbReference type="UniPathway" id="UPA00196"/>
<sequence length="533" mass="57805">MAGNYKQEKETFVSGMTGSSIMHINLICLVALVSVSLYAAIRTRIPTPYTTGFLSSWALLVLPMLLAMTVAAEKPLYLVVGLAVPLGIVLQAERTGSGTSLPSTVPPSPSQPHQATYRPKIPPLPALTTYRAHMMLMTVLSILAVDFPVFPRSLAKCETFGVSLVRSMDLGVGSFVFSQGIVSAIPLVRDPKYLTGPLIPKLFNVTRKCLPIIALGVIRVLLVKGTEYPEHVTEYGVHWNFFITLALLPILQVVLHPLFLLLPISAVAVLVGLVQQFALTQLHLRDYVLSAPRSSLISANKEGLVSLPGYLAIQLLGLSVGTLILPPSPSFFRRRQAALAPQSRPHKRRSSDAADAVPDLSAPRQTGKMATELCAYAILWWSLLGLARLTRVDGRWSAGAGISRRIVNISYILWIAAFNTSFLLGYLAVLDIWIFALPRKGTAKRGPALGTAAPPSVPQEAVVARGNPPWLLEVVNRHSLAVFLLANVLTGAVNLSMATMYMSDVRAMVVLSVYSLVVCGVPWVLEARRKTKV</sequence>
<comment type="pathway">
    <text evidence="2 8">Glycolipid biosynthesis; glycosylphosphatidylinositol-anchor biosynthesis.</text>
</comment>
<evidence type="ECO:0000256" key="5">
    <source>
        <dbReference type="ARBA" id="ARBA00022692"/>
    </source>
</evidence>
<organism evidence="10 11">
    <name type="scientific">Hypholoma sublateritium (strain FD-334 SS-4)</name>
    <dbReference type="NCBI Taxonomy" id="945553"/>
    <lineage>
        <taxon>Eukaryota</taxon>
        <taxon>Fungi</taxon>
        <taxon>Dikarya</taxon>
        <taxon>Basidiomycota</taxon>
        <taxon>Agaricomycotina</taxon>
        <taxon>Agaricomycetes</taxon>
        <taxon>Agaricomycetidae</taxon>
        <taxon>Agaricales</taxon>
        <taxon>Agaricineae</taxon>
        <taxon>Strophariaceae</taxon>
        <taxon>Hypholoma</taxon>
    </lineage>
</organism>
<evidence type="ECO:0000256" key="1">
    <source>
        <dbReference type="ARBA" id="ARBA00004141"/>
    </source>
</evidence>
<keyword evidence="7 8" id="KW-0472">Membrane</keyword>
<keyword evidence="4 8" id="KW-0337">GPI-anchor biosynthesis</keyword>
<feature type="transmembrane region" description="Helical" evidence="8">
    <location>
        <begin position="411"/>
        <end position="436"/>
    </location>
</feature>
<feature type="transmembrane region" description="Helical" evidence="8">
    <location>
        <begin position="20"/>
        <end position="41"/>
    </location>
</feature>
<evidence type="ECO:0000256" key="3">
    <source>
        <dbReference type="ARBA" id="ARBA00007559"/>
    </source>
</evidence>
<keyword evidence="8" id="KW-0012">Acyltransferase</keyword>
<dbReference type="PIRSF" id="PIRSF017321">
    <property type="entry name" value="GWT1"/>
    <property type="match status" value="1"/>
</dbReference>
<feature type="region of interest" description="Disordered" evidence="9">
    <location>
        <begin position="339"/>
        <end position="360"/>
    </location>
</feature>
<dbReference type="PANTHER" id="PTHR20661:SF0">
    <property type="entry name" value="PHOSPHATIDYLINOSITOL-GLYCAN BIOSYNTHESIS CLASS W PROTEIN"/>
    <property type="match status" value="1"/>
</dbReference>
<dbReference type="EC" id="2.3.-.-" evidence="8"/>
<dbReference type="GO" id="GO:0072659">
    <property type="term" value="P:protein localization to plasma membrane"/>
    <property type="evidence" value="ECO:0007669"/>
    <property type="project" value="TreeGrafter"/>
</dbReference>
<dbReference type="Pfam" id="PF06423">
    <property type="entry name" value="GWT1"/>
    <property type="match status" value="1"/>
</dbReference>
<dbReference type="EMBL" id="KN817559">
    <property type="protein sequence ID" value="KJA21340.1"/>
    <property type="molecule type" value="Genomic_DNA"/>
</dbReference>
<feature type="transmembrane region" description="Helical" evidence="8">
    <location>
        <begin position="480"/>
        <end position="501"/>
    </location>
</feature>
<dbReference type="InterPro" id="IPR009447">
    <property type="entry name" value="PIGW/GWT1"/>
</dbReference>
<feature type="transmembrane region" description="Helical" evidence="8">
    <location>
        <begin position="304"/>
        <end position="325"/>
    </location>
</feature>
<keyword evidence="11" id="KW-1185">Reference proteome</keyword>
<comment type="function">
    <text evidence="8">A acetyltransferase, which acetylates the inositol ring of phosphatidylinositol during biosynthesis of GPI-anchor.</text>
</comment>
<feature type="transmembrane region" description="Helical" evidence="8">
    <location>
        <begin position="53"/>
        <end position="70"/>
    </location>
</feature>
<dbReference type="STRING" id="945553.A0A0D2PN79"/>
<dbReference type="AlphaFoldDB" id="A0A0D2PN79"/>
<dbReference type="GO" id="GO:0032216">
    <property type="term" value="F:glucosaminyl-phosphatidylinositol O-acyltransferase activity"/>
    <property type="evidence" value="ECO:0007669"/>
    <property type="project" value="TreeGrafter"/>
</dbReference>
<comment type="similarity">
    <text evidence="3 8">Belongs to the PIGW family.</text>
</comment>
<evidence type="ECO:0000256" key="7">
    <source>
        <dbReference type="ARBA" id="ARBA00023136"/>
    </source>
</evidence>